<keyword evidence="3" id="KW-1185">Reference proteome</keyword>
<evidence type="ECO:0000259" key="1">
    <source>
        <dbReference type="PROSITE" id="PS50943"/>
    </source>
</evidence>
<dbReference type="Proteomes" id="UP001595867">
    <property type="component" value="Unassembled WGS sequence"/>
</dbReference>
<comment type="caution">
    <text evidence="2">The sequence shown here is derived from an EMBL/GenBank/DDBJ whole genome shotgun (WGS) entry which is preliminary data.</text>
</comment>
<organism evidence="2 3">
    <name type="scientific">Actinoplanes subglobosus</name>
    <dbReference type="NCBI Taxonomy" id="1547892"/>
    <lineage>
        <taxon>Bacteria</taxon>
        <taxon>Bacillati</taxon>
        <taxon>Actinomycetota</taxon>
        <taxon>Actinomycetes</taxon>
        <taxon>Micromonosporales</taxon>
        <taxon>Micromonosporaceae</taxon>
        <taxon>Actinoplanes</taxon>
    </lineage>
</organism>
<sequence length="291" mass="32312">MAGSTIPRRTLGIALRKAREEAGITMTDAATIIGQTVQSLRRIEHGAVSTPKGKVTLLCQRYGVSDNVRTALERLAGETRARGWWHSYGYVVPTWFELYVALEQTADHLRQFAPLVVPGLLQHPLYIDAAITAVEPDLTPDEVTARAAIRRSRQQQVTRTIPDPPRLEVIIAETVLMIEMPAGVMRAQLRHLLVTGDLTHVSVRLLPLSAGLHRASIAGGFVLLDFLPEDGTRPPSTVYCESQTGAVYLDKPREYDTYQQIWASLDEAALDRAESATLISRRLKELNDDER</sequence>
<proteinExistence type="predicted"/>
<gene>
    <name evidence="2" type="ORF">ACFO0C_13280</name>
</gene>
<dbReference type="Gene3D" id="1.10.260.40">
    <property type="entry name" value="lambda repressor-like DNA-binding domains"/>
    <property type="match status" value="1"/>
</dbReference>
<evidence type="ECO:0000313" key="2">
    <source>
        <dbReference type="EMBL" id="MFC4065908.1"/>
    </source>
</evidence>
<evidence type="ECO:0000313" key="3">
    <source>
        <dbReference type="Proteomes" id="UP001595867"/>
    </source>
</evidence>
<accession>A0ABV8IU86</accession>
<dbReference type="InterPro" id="IPR043917">
    <property type="entry name" value="DUF5753"/>
</dbReference>
<dbReference type="RefSeq" id="WP_378066893.1">
    <property type="nucleotide sequence ID" value="NZ_JBHSBL010000013.1"/>
</dbReference>
<name>A0ABV8IU86_9ACTN</name>
<dbReference type="Pfam" id="PF13560">
    <property type="entry name" value="HTH_31"/>
    <property type="match status" value="1"/>
</dbReference>
<dbReference type="InterPro" id="IPR001387">
    <property type="entry name" value="Cro/C1-type_HTH"/>
</dbReference>
<dbReference type="PROSITE" id="PS50943">
    <property type="entry name" value="HTH_CROC1"/>
    <property type="match status" value="1"/>
</dbReference>
<dbReference type="CDD" id="cd00093">
    <property type="entry name" value="HTH_XRE"/>
    <property type="match status" value="1"/>
</dbReference>
<dbReference type="SUPFAM" id="SSF47413">
    <property type="entry name" value="lambda repressor-like DNA-binding domains"/>
    <property type="match status" value="1"/>
</dbReference>
<protein>
    <submittedName>
        <fullName evidence="2">Helix-turn-helix transcriptional regulator</fullName>
    </submittedName>
</protein>
<dbReference type="InterPro" id="IPR010982">
    <property type="entry name" value="Lambda_DNA-bd_dom_sf"/>
</dbReference>
<dbReference type="SMART" id="SM00530">
    <property type="entry name" value="HTH_XRE"/>
    <property type="match status" value="1"/>
</dbReference>
<reference evidence="3" key="1">
    <citation type="journal article" date="2019" name="Int. J. Syst. Evol. Microbiol.">
        <title>The Global Catalogue of Microorganisms (GCM) 10K type strain sequencing project: providing services to taxonomists for standard genome sequencing and annotation.</title>
        <authorList>
            <consortium name="The Broad Institute Genomics Platform"/>
            <consortium name="The Broad Institute Genome Sequencing Center for Infectious Disease"/>
            <person name="Wu L."/>
            <person name="Ma J."/>
        </authorList>
    </citation>
    <scope>NUCLEOTIDE SEQUENCE [LARGE SCALE GENOMIC DNA]</scope>
    <source>
        <strain evidence="3">TBRC 5832</strain>
    </source>
</reference>
<feature type="domain" description="HTH cro/C1-type" evidence="1">
    <location>
        <begin position="15"/>
        <end position="69"/>
    </location>
</feature>
<dbReference type="Pfam" id="PF19054">
    <property type="entry name" value="DUF5753"/>
    <property type="match status" value="1"/>
</dbReference>
<dbReference type="EMBL" id="JBHSBL010000013">
    <property type="protein sequence ID" value="MFC4065908.1"/>
    <property type="molecule type" value="Genomic_DNA"/>
</dbReference>